<gene>
    <name evidence="2" type="ORF">RF55_9854</name>
</gene>
<dbReference type="EMBL" id="LBMM01006685">
    <property type="protein sequence ID" value="KMQ90395.1"/>
    <property type="molecule type" value="Genomic_DNA"/>
</dbReference>
<protein>
    <submittedName>
        <fullName evidence="2">Golgin subfamily a member 4-like protein</fullName>
    </submittedName>
</protein>
<comment type="caution">
    <text evidence="2">The sequence shown here is derived from an EMBL/GenBank/DDBJ whole genome shotgun (WGS) entry which is preliminary data.</text>
</comment>
<reference evidence="2 3" key="1">
    <citation type="submission" date="2015-04" db="EMBL/GenBank/DDBJ databases">
        <title>Lasius niger genome sequencing.</title>
        <authorList>
            <person name="Konorov E.A."/>
            <person name="Nikitin M.A."/>
            <person name="Kirill M.V."/>
            <person name="Chang P."/>
        </authorList>
    </citation>
    <scope>NUCLEOTIDE SEQUENCE [LARGE SCALE GENOMIC DNA]</scope>
    <source>
        <tissue evidence="2">Whole</tissue>
    </source>
</reference>
<evidence type="ECO:0000256" key="1">
    <source>
        <dbReference type="SAM" id="MobiDB-lite"/>
    </source>
</evidence>
<evidence type="ECO:0000313" key="3">
    <source>
        <dbReference type="Proteomes" id="UP000036403"/>
    </source>
</evidence>
<dbReference type="PaxDb" id="67767-A0A0J7NCU4"/>
<evidence type="ECO:0000313" key="2">
    <source>
        <dbReference type="EMBL" id="KMQ90395.1"/>
    </source>
</evidence>
<keyword evidence="3" id="KW-1185">Reference proteome</keyword>
<dbReference type="OrthoDB" id="7699172at2759"/>
<feature type="compositionally biased region" description="Basic and acidic residues" evidence="1">
    <location>
        <begin position="1"/>
        <end position="15"/>
    </location>
</feature>
<feature type="region of interest" description="Disordered" evidence="1">
    <location>
        <begin position="1"/>
        <end position="56"/>
    </location>
</feature>
<proteinExistence type="predicted"/>
<name>A0A0J7NCU4_LASNI</name>
<feature type="non-terminal residue" evidence="2">
    <location>
        <position position="272"/>
    </location>
</feature>
<accession>A0A0J7NCU4</accession>
<sequence length="272" mass="30824">METEQERIVKRKAGDEMPPPETSGTRKKKKRKTSIPLASATRGNRSEDSDTSISRSESMASISSLVQIKDKDEEFKVAEGEIISFCLKQENNMTTKQTEFIIKQLTVLSAAFSAQRGENIALKRQIAETKQTCKKIEKTVINFGEIKEIYSAQATPKLTFVKKVQVKLLTNSDQTMEKVMGSFKPVKEKLKIRNLRKIRNNGVLIETKTKEGLELILKSKKLEAGLKASLPNKRLPRVIIYDVPRNFSKSSLAEAIHMQNADSKKEKFEKEF</sequence>
<dbReference type="Proteomes" id="UP000036403">
    <property type="component" value="Unassembled WGS sequence"/>
</dbReference>
<organism evidence="2 3">
    <name type="scientific">Lasius niger</name>
    <name type="common">Black garden ant</name>
    <dbReference type="NCBI Taxonomy" id="67767"/>
    <lineage>
        <taxon>Eukaryota</taxon>
        <taxon>Metazoa</taxon>
        <taxon>Ecdysozoa</taxon>
        <taxon>Arthropoda</taxon>
        <taxon>Hexapoda</taxon>
        <taxon>Insecta</taxon>
        <taxon>Pterygota</taxon>
        <taxon>Neoptera</taxon>
        <taxon>Endopterygota</taxon>
        <taxon>Hymenoptera</taxon>
        <taxon>Apocrita</taxon>
        <taxon>Aculeata</taxon>
        <taxon>Formicoidea</taxon>
        <taxon>Formicidae</taxon>
        <taxon>Formicinae</taxon>
        <taxon>Lasius</taxon>
        <taxon>Lasius</taxon>
    </lineage>
</organism>
<dbReference type="AlphaFoldDB" id="A0A0J7NCU4"/>